<keyword evidence="3" id="KW-1185">Reference proteome</keyword>
<evidence type="ECO:0000256" key="1">
    <source>
        <dbReference type="SAM" id="MobiDB-lite"/>
    </source>
</evidence>
<evidence type="ECO:0000313" key="3">
    <source>
        <dbReference type="Proteomes" id="UP001500449"/>
    </source>
</evidence>
<dbReference type="Proteomes" id="UP001500449">
    <property type="component" value="Unassembled WGS sequence"/>
</dbReference>
<dbReference type="EMBL" id="BAAAQK010000018">
    <property type="protein sequence ID" value="GAA1860722.1"/>
    <property type="molecule type" value="Genomic_DNA"/>
</dbReference>
<name>A0ABN2NAQ6_9PSEU</name>
<feature type="compositionally biased region" description="Polar residues" evidence="1">
    <location>
        <begin position="7"/>
        <end position="27"/>
    </location>
</feature>
<gene>
    <name evidence="2" type="ORF">GCM10009836_46090</name>
</gene>
<protein>
    <submittedName>
        <fullName evidence="2">Uncharacterized protein</fullName>
    </submittedName>
</protein>
<organism evidence="2 3">
    <name type="scientific">Pseudonocardia ailaonensis</name>
    <dbReference type="NCBI Taxonomy" id="367279"/>
    <lineage>
        <taxon>Bacteria</taxon>
        <taxon>Bacillati</taxon>
        <taxon>Actinomycetota</taxon>
        <taxon>Actinomycetes</taxon>
        <taxon>Pseudonocardiales</taxon>
        <taxon>Pseudonocardiaceae</taxon>
        <taxon>Pseudonocardia</taxon>
    </lineage>
</organism>
<sequence>MGESDNARPSNRATVRGATGSSSSVLTPPTGLPAVDDLGASVPTRDIVVPSQRTAPTAPPVAPPAPPVLGVCTCGHAEEAHEHYRAGSDCGACGPEVCAAFAPKGERKGGLLRTLGLRR</sequence>
<comment type="caution">
    <text evidence="2">The sequence shown here is derived from an EMBL/GenBank/DDBJ whole genome shotgun (WGS) entry which is preliminary data.</text>
</comment>
<accession>A0ABN2NAQ6</accession>
<evidence type="ECO:0000313" key="2">
    <source>
        <dbReference type="EMBL" id="GAA1860722.1"/>
    </source>
</evidence>
<reference evidence="2 3" key="1">
    <citation type="journal article" date="2019" name="Int. J. Syst. Evol. Microbiol.">
        <title>The Global Catalogue of Microorganisms (GCM) 10K type strain sequencing project: providing services to taxonomists for standard genome sequencing and annotation.</title>
        <authorList>
            <consortium name="The Broad Institute Genomics Platform"/>
            <consortium name="The Broad Institute Genome Sequencing Center for Infectious Disease"/>
            <person name="Wu L."/>
            <person name="Ma J."/>
        </authorList>
    </citation>
    <scope>NUCLEOTIDE SEQUENCE [LARGE SCALE GENOMIC DNA]</scope>
    <source>
        <strain evidence="2 3">JCM 16009</strain>
    </source>
</reference>
<proteinExistence type="predicted"/>
<feature type="region of interest" description="Disordered" evidence="1">
    <location>
        <begin position="1"/>
        <end position="39"/>
    </location>
</feature>